<dbReference type="InterPro" id="IPR052180">
    <property type="entry name" value="NhaC_Na-H+_Antiporter"/>
</dbReference>
<feature type="transmembrane region" description="Helical" evidence="9">
    <location>
        <begin position="443"/>
        <end position="463"/>
    </location>
</feature>
<feature type="transmembrane region" description="Helical" evidence="9">
    <location>
        <begin position="83"/>
        <end position="110"/>
    </location>
</feature>
<gene>
    <name evidence="11" type="primary">nhaC</name>
    <name evidence="11" type="ORF">ACFSX4_08825</name>
</gene>
<comment type="caution">
    <text evidence="11">The sequence shown here is derived from an EMBL/GenBank/DDBJ whole genome shotgun (WGS) entry which is preliminary data.</text>
</comment>
<evidence type="ECO:0000256" key="2">
    <source>
        <dbReference type="ARBA" id="ARBA00022448"/>
    </source>
</evidence>
<keyword evidence="12" id="KW-1185">Reference proteome</keyword>
<evidence type="ECO:0000256" key="3">
    <source>
        <dbReference type="ARBA" id="ARBA00022449"/>
    </source>
</evidence>
<feature type="transmembrane region" description="Helical" evidence="9">
    <location>
        <begin position="117"/>
        <end position="137"/>
    </location>
</feature>
<dbReference type="InterPro" id="IPR004770">
    <property type="entry name" value="Na/H_antiport_NhaC"/>
</dbReference>
<feature type="transmembrane region" description="Helical" evidence="9">
    <location>
        <begin position="16"/>
        <end position="38"/>
    </location>
</feature>
<feature type="transmembrane region" description="Helical" evidence="9">
    <location>
        <begin position="200"/>
        <end position="223"/>
    </location>
</feature>
<feature type="transmembrane region" description="Helical" evidence="9">
    <location>
        <begin position="143"/>
        <end position="166"/>
    </location>
</feature>
<evidence type="ECO:0000256" key="7">
    <source>
        <dbReference type="ARBA" id="ARBA00023136"/>
    </source>
</evidence>
<dbReference type="RefSeq" id="WP_377773714.1">
    <property type="nucleotide sequence ID" value="NZ_JBHUOQ010000003.1"/>
</dbReference>
<keyword evidence="2" id="KW-0813">Transport</keyword>
<evidence type="ECO:0000256" key="8">
    <source>
        <dbReference type="ARBA" id="ARBA00038435"/>
    </source>
</evidence>
<keyword evidence="7 9" id="KW-0472">Membrane</keyword>
<evidence type="ECO:0000256" key="4">
    <source>
        <dbReference type="ARBA" id="ARBA00022475"/>
    </source>
</evidence>
<keyword evidence="5 9" id="KW-0812">Transmembrane</keyword>
<organism evidence="11 12">
    <name type="scientific">Corticicoccus populi</name>
    <dbReference type="NCBI Taxonomy" id="1812821"/>
    <lineage>
        <taxon>Bacteria</taxon>
        <taxon>Bacillati</taxon>
        <taxon>Bacillota</taxon>
        <taxon>Bacilli</taxon>
        <taxon>Bacillales</taxon>
        <taxon>Staphylococcaceae</taxon>
        <taxon>Corticicoccus</taxon>
    </lineage>
</organism>
<comment type="subcellular location">
    <subcellularLocation>
        <location evidence="1">Cell membrane</location>
        <topology evidence="1">Multi-pass membrane protein</topology>
    </subcellularLocation>
</comment>
<feature type="domain" description="Na+/H+ antiporter NhaC-like C-terminal" evidence="10">
    <location>
        <begin position="169"/>
        <end position="461"/>
    </location>
</feature>
<name>A0ABW5WZH9_9STAP</name>
<dbReference type="NCBIfam" id="TIGR00931">
    <property type="entry name" value="antiport_nhaC"/>
    <property type="match status" value="1"/>
</dbReference>
<feature type="transmembrane region" description="Helical" evidence="9">
    <location>
        <begin position="318"/>
        <end position="338"/>
    </location>
</feature>
<comment type="similarity">
    <text evidence="8">Belongs to the NhaC Na(+)/H(+) (TC 2.A.35) antiporter family.</text>
</comment>
<evidence type="ECO:0000256" key="6">
    <source>
        <dbReference type="ARBA" id="ARBA00022989"/>
    </source>
</evidence>
<accession>A0ABW5WZH9</accession>
<evidence type="ECO:0000259" key="10">
    <source>
        <dbReference type="Pfam" id="PF03553"/>
    </source>
</evidence>
<dbReference type="PANTHER" id="PTHR33451:SF3">
    <property type="entry name" value="MALATE-2H(+)_NA(+)-LACTATE ANTIPORTER"/>
    <property type="match status" value="1"/>
</dbReference>
<feature type="transmembrane region" description="Helical" evidence="9">
    <location>
        <begin position="45"/>
        <end position="63"/>
    </location>
</feature>
<feature type="transmembrane region" description="Helical" evidence="9">
    <location>
        <begin position="414"/>
        <end position="437"/>
    </location>
</feature>
<keyword evidence="3" id="KW-0050">Antiport</keyword>
<evidence type="ECO:0000313" key="12">
    <source>
        <dbReference type="Proteomes" id="UP001597519"/>
    </source>
</evidence>
<reference evidence="12" key="1">
    <citation type="journal article" date="2019" name="Int. J. Syst. Evol. Microbiol.">
        <title>The Global Catalogue of Microorganisms (GCM) 10K type strain sequencing project: providing services to taxonomists for standard genome sequencing and annotation.</title>
        <authorList>
            <consortium name="The Broad Institute Genomics Platform"/>
            <consortium name="The Broad Institute Genome Sequencing Center for Infectious Disease"/>
            <person name="Wu L."/>
            <person name="Ma J."/>
        </authorList>
    </citation>
    <scope>NUCLEOTIDE SEQUENCE [LARGE SCALE GENOMIC DNA]</scope>
    <source>
        <strain evidence="12">KCTC 33575</strain>
    </source>
</reference>
<evidence type="ECO:0000256" key="9">
    <source>
        <dbReference type="SAM" id="Phobius"/>
    </source>
</evidence>
<dbReference type="Pfam" id="PF03553">
    <property type="entry name" value="Na_H_antiporter"/>
    <property type="match status" value="1"/>
</dbReference>
<dbReference type="EMBL" id="JBHUOQ010000003">
    <property type="protein sequence ID" value="MFD2830563.1"/>
    <property type="molecule type" value="Genomic_DNA"/>
</dbReference>
<keyword evidence="6 9" id="KW-1133">Transmembrane helix</keyword>
<protein>
    <submittedName>
        <fullName evidence="11">Na+/H+ antiporter NhaC</fullName>
    </submittedName>
</protein>
<proteinExistence type="inferred from homology"/>
<keyword evidence="4" id="KW-1003">Cell membrane</keyword>
<evidence type="ECO:0000256" key="5">
    <source>
        <dbReference type="ARBA" id="ARBA00022692"/>
    </source>
</evidence>
<dbReference type="Proteomes" id="UP001597519">
    <property type="component" value="Unassembled WGS sequence"/>
</dbReference>
<dbReference type="InterPro" id="IPR018461">
    <property type="entry name" value="Na/H_Antiport_NhaC-like_C"/>
</dbReference>
<dbReference type="PANTHER" id="PTHR33451">
    <property type="entry name" value="MALATE-2H(+)/NA(+)-LACTATE ANTIPORTER"/>
    <property type="match status" value="1"/>
</dbReference>
<evidence type="ECO:0000256" key="1">
    <source>
        <dbReference type="ARBA" id="ARBA00004651"/>
    </source>
</evidence>
<sequence length="488" mass="52054">MTNKNSRSTDNGTKEFSVFSALIPLFIMISAMMVAIIILEADPHVPLILGTITGIIVALVHGFKWKETEEMLYKGITLALPAIVIIMLVGLVIGSWIGGGVVATMIYYGLMIIDPTYFLLTICIICSIVSLAIGSSWSTMATVGVAGMGIGMSMGINPAIIAGAVISGSYFGDKMSPLSDTTNLAAGLTHTDLFEHIRHMLYTTIPGLIIALTVFFFIGRSSAAAGASPEEISSMMTAMQENFVITPWLLLVPLAVILCIVIKFPALPALGIGITLGFLAQIFIQGGSTAEAMSTLMDGFVIETTNEMVNSLFNAGGLMSMMYTVSLTIVAMTFAGVLEYSGMLKALMNQILKIAKGTFGLISATVLSAIATNATCSEQYISIVVPSRMYLRSFIENNLHTKNLSRSLEDGGTLTSVFFAWNTCGVFIYGTLGVAVWEYAPYAVLNYSVPVIALILAATGIGIQKTTDAEKKALLDEIYNDETKTAAE</sequence>
<evidence type="ECO:0000313" key="11">
    <source>
        <dbReference type="EMBL" id="MFD2830563.1"/>
    </source>
</evidence>
<feature type="transmembrane region" description="Helical" evidence="9">
    <location>
        <begin position="243"/>
        <end position="262"/>
    </location>
</feature>